<keyword evidence="2" id="KW-0732">Signal</keyword>
<sequence length="336" mass="36929">MCIYLVKLSKVCLEHWNSGGQFHHMSLNVCVGGFLTCCICPFLLIFSSLLSECGRLTTNTRIIGGLDAYLGTWPWQASLHQNGFAFCGGSLISHQWVLTAAHCVTWYDLFVTEVQLGTVELDAVSPHRVNLRLAQIICHPAYDSETFNNDICLLRLSKPVKFTKYIQPICLASETSDIHDGKKAWVTGFGVTGKISTGSSSNKLKEVDVPIIGRKRCRCYYKQSASITDNMICAGYFDGRKDSCQGDSGGPLMIKKGRKWVQAGIVSMGEGCALPLSPGVYTRVSQYETWIKDMVTGTTPGFLNGVSLINLIHIDGEKVSVTCDLVKKTNLHVLLS</sequence>
<dbReference type="GO" id="GO:0006508">
    <property type="term" value="P:proteolysis"/>
    <property type="evidence" value="ECO:0007669"/>
    <property type="project" value="UniProtKB-KW"/>
</dbReference>
<dbReference type="InterPro" id="IPR001314">
    <property type="entry name" value="Peptidase_S1A"/>
</dbReference>
<evidence type="ECO:0000256" key="3">
    <source>
        <dbReference type="ARBA" id="ARBA00022801"/>
    </source>
</evidence>
<evidence type="ECO:0000259" key="8">
    <source>
        <dbReference type="PROSITE" id="PS50240"/>
    </source>
</evidence>
<dbReference type="InterPro" id="IPR033116">
    <property type="entry name" value="TRYPSIN_SER"/>
</dbReference>
<dbReference type="InterPro" id="IPR043504">
    <property type="entry name" value="Peptidase_S1_PA_chymotrypsin"/>
</dbReference>
<dbReference type="InterPro" id="IPR009003">
    <property type="entry name" value="Peptidase_S1_PA"/>
</dbReference>
<dbReference type="Pfam" id="PF00089">
    <property type="entry name" value="Trypsin"/>
    <property type="match status" value="1"/>
</dbReference>
<evidence type="ECO:0000313" key="9">
    <source>
        <dbReference type="Ensembl" id="ENSXCOP00000011381.1"/>
    </source>
</evidence>
<evidence type="ECO:0000256" key="5">
    <source>
        <dbReference type="ARBA" id="ARBA00023157"/>
    </source>
</evidence>
<dbReference type="FunFam" id="2.40.10.10:FF:000024">
    <property type="entry name" value="Serine protease 53"/>
    <property type="match status" value="1"/>
</dbReference>
<dbReference type="GO" id="GO:0004252">
    <property type="term" value="F:serine-type endopeptidase activity"/>
    <property type="evidence" value="ECO:0007669"/>
    <property type="project" value="InterPro"/>
</dbReference>
<dbReference type="PROSITE" id="PS50240">
    <property type="entry name" value="TRYPSIN_DOM"/>
    <property type="match status" value="1"/>
</dbReference>
<dbReference type="Ensembl" id="ENSXCOT00000011513.1">
    <property type="protein sequence ID" value="ENSXCOP00000011381.1"/>
    <property type="gene ID" value="ENSXCOG00000008577.1"/>
</dbReference>
<evidence type="ECO:0000256" key="6">
    <source>
        <dbReference type="RuleBase" id="RU363034"/>
    </source>
</evidence>
<protein>
    <recommendedName>
        <fullName evidence="8">Peptidase S1 domain-containing protein</fullName>
    </recommendedName>
</protein>
<dbReference type="InterPro" id="IPR018114">
    <property type="entry name" value="TRYPSIN_HIS"/>
</dbReference>
<dbReference type="Gene3D" id="2.40.10.10">
    <property type="entry name" value="Trypsin-like serine proteases"/>
    <property type="match status" value="1"/>
</dbReference>
<dbReference type="Proteomes" id="UP000261380">
    <property type="component" value="Unplaced"/>
</dbReference>
<keyword evidence="7" id="KW-0812">Transmembrane</keyword>
<dbReference type="InterPro" id="IPR001254">
    <property type="entry name" value="Trypsin_dom"/>
</dbReference>
<evidence type="ECO:0000313" key="10">
    <source>
        <dbReference type="Proteomes" id="UP000261380"/>
    </source>
</evidence>
<reference evidence="9" key="2">
    <citation type="submission" date="2025-09" db="UniProtKB">
        <authorList>
            <consortium name="Ensembl"/>
        </authorList>
    </citation>
    <scope>IDENTIFICATION</scope>
</reference>
<keyword evidence="7" id="KW-1133">Transmembrane helix</keyword>
<dbReference type="STRING" id="32473.ENSXCOP00000011381"/>
<dbReference type="CDD" id="cd00190">
    <property type="entry name" value="Tryp_SPc"/>
    <property type="match status" value="1"/>
</dbReference>
<evidence type="ECO:0000256" key="7">
    <source>
        <dbReference type="SAM" id="Phobius"/>
    </source>
</evidence>
<reference evidence="9" key="1">
    <citation type="submission" date="2025-08" db="UniProtKB">
        <authorList>
            <consortium name="Ensembl"/>
        </authorList>
    </citation>
    <scope>IDENTIFICATION</scope>
</reference>
<dbReference type="AlphaFoldDB" id="A0A3B5LPL6"/>
<dbReference type="PROSITE" id="PS00135">
    <property type="entry name" value="TRYPSIN_SER"/>
    <property type="match status" value="1"/>
</dbReference>
<accession>A0A3B5LPL6</accession>
<evidence type="ECO:0000256" key="4">
    <source>
        <dbReference type="ARBA" id="ARBA00022825"/>
    </source>
</evidence>
<keyword evidence="1 6" id="KW-0645">Protease</keyword>
<dbReference type="GeneTree" id="ENSGT00940000163852"/>
<feature type="domain" description="Peptidase S1" evidence="8">
    <location>
        <begin position="62"/>
        <end position="296"/>
    </location>
</feature>
<keyword evidence="10" id="KW-1185">Reference proteome</keyword>
<dbReference type="SMART" id="SM00020">
    <property type="entry name" value="Tryp_SPc"/>
    <property type="match status" value="1"/>
</dbReference>
<keyword evidence="7" id="KW-0472">Membrane</keyword>
<organism evidence="9 10">
    <name type="scientific">Xiphophorus couchianus</name>
    <name type="common">Monterrey platyfish</name>
    <dbReference type="NCBI Taxonomy" id="32473"/>
    <lineage>
        <taxon>Eukaryota</taxon>
        <taxon>Metazoa</taxon>
        <taxon>Chordata</taxon>
        <taxon>Craniata</taxon>
        <taxon>Vertebrata</taxon>
        <taxon>Euteleostomi</taxon>
        <taxon>Actinopterygii</taxon>
        <taxon>Neopterygii</taxon>
        <taxon>Teleostei</taxon>
        <taxon>Neoteleostei</taxon>
        <taxon>Acanthomorphata</taxon>
        <taxon>Ovalentaria</taxon>
        <taxon>Atherinomorphae</taxon>
        <taxon>Cyprinodontiformes</taxon>
        <taxon>Poeciliidae</taxon>
        <taxon>Poeciliinae</taxon>
        <taxon>Xiphophorus</taxon>
    </lineage>
</organism>
<dbReference type="SUPFAM" id="SSF50494">
    <property type="entry name" value="Trypsin-like serine proteases"/>
    <property type="match status" value="1"/>
</dbReference>
<dbReference type="PANTHER" id="PTHR24252">
    <property type="entry name" value="ACROSIN-RELATED"/>
    <property type="match status" value="1"/>
</dbReference>
<dbReference type="PANTHER" id="PTHR24252:SF7">
    <property type="entry name" value="HYALIN"/>
    <property type="match status" value="1"/>
</dbReference>
<keyword evidence="4 6" id="KW-0720">Serine protease</keyword>
<keyword evidence="3 6" id="KW-0378">Hydrolase</keyword>
<evidence type="ECO:0000256" key="1">
    <source>
        <dbReference type="ARBA" id="ARBA00022670"/>
    </source>
</evidence>
<feature type="transmembrane region" description="Helical" evidence="7">
    <location>
        <begin position="25"/>
        <end position="46"/>
    </location>
</feature>
<name>A0A3B5LPL6_9TELE</name>
<proteinExistence type="predicted"/>
<dbReference type="PRINTS" id="PR00722">
    <property type="entry name" value="CHYMOTRYPSIN"/>
</dbReference>
<evidence type="ECO:0000256" key="2">
    <source>
        <dbReference type="ARBA" id="ARBA00022729"/>
    </source>
</evidence>
<keyword evidence="5" id="KW-1015">Disulfide bond</keyword>
<dbReference type="PROSITE" id="PS00134">
    <property type="entry name" value="TRYPSIN_HIS"/>
    <property type="match status" value="1"/>
</dbReference>